<dbReference type="PROSITE" id="PS00061">
    <property type="entry name" value="ADH_SHORT"/>
    <property type="match status" value="1"/>
</dbReference>
<dbReference type="EMBL" id="JAHWXI010000018">
    <property type="protein sequence ID" value="MDN4465387.1"/>
    <property type="molecule type" value="Genomic_DNA"/>
</dbReference>
<dbReference type="SUPFAM" id="SSF51735">
    <property type="entry name" value="NAD(P)-binding Rossmann-fold domains"/>
    <property type="match status" value="1"/>
</dbReference>
<organism evidence="2 3">
    <name type="scientific">Microbacterium aurantiacum</name>
    <dbReference type="NCBI Taxonomy" id="162393"/>
    <lineage>
        <taxon>Bacteria</taxon>
        <taxon>Bacillati</taxon>
        <taxon>Actinomycetota</taxon>
        <taxon>Actinomycetes</taxon>
        <taxon>Micrococcales</taxon>
        <taxon>Microbacteriaceae</taxon>
        <taxon>Microbacterium</taxon>
    </lineage>
</organism>
<evidence type="ECO:0000313" key="2">
    <source>
        <dbReference type="EMBL" id="MDN4465387.1"/>
    </source>
</evidence>
<sequence length="257" mass="26182">MIEEERIVESTTLAGKVAIVTGGGGGIGEVYARTLAEAGAAVAVADIRLESATAAAERLASDGLNVIAVEVDIASTQSAIEMASRVERDLGRIDILVNNAALMSELAHTSIAEIPINEFLRIQDINVAGALRCSQAVLPAMRERQYGKIINQSSGAAFIGGGAYGISKLGIVGLTAGLAKAVSGDGIRVNAIAPGAVRTAAGLISTGSHMETIEKTVPFGSGAPESLAGALLFLASSASDWVTGQTLNVDGGWIIRL</sequence>
<dbReference type="Proteomes" id="UP001172731">
    <property type="component" value="Unassembled WGS sequence"/>
</dbReference>
<gene>
    <name evidence="2" type="ORF">KZC48_13415</name>
</gene>
<keyword evidence="3" id="KW-1185">Reference proteome</keyword>
<dbReference type="InterPro" id="IPR002347">
    <property type="entry name" value="SDR_fam"/>
</dbReference>
<dbReference type="Gene3D" id="3.40.50.720">
    <property type="entry name" value="NAD(P)-binding Rossmann-like Domain"/>
    <property type="match status" value="1"/>
</dbReference>
<evidence type="ECO:0000313" key="3">
    <source>
        <dbReference type="Proteomes" id="UP001172731"/>
    </source>
</evidence>
<proteinExistence type="inferred from homology"/>
<dbReference type="Pfam" id="PF13561">
    <property type="entry name" value="adh_short_C2"/>
    <property type="match status" value="1"/>
</dbReference>
<evidence type="ECO:0000256" key="1">
    <source>
        <dbReference type="ARBA" id="ARBA00006484"/>
    </source>
</evidence>
<dbReference type="PANTHER" id="PTHR42760:SF40">
    <property type="entry name" value="3-OXOACYL-[ACYL-CARRIER-PROTEIN] REDUCTASE, CHLOROPLASTIC"/>
    <property type="match status" value="1"/>
</dbReference>
<dbReference type="InterPro" id="IPR036291">
    <property type="entry name" value="NAD(P)-bd_dom_sf"/>
</dbReference>
<dbReference type="RefSeq" id="WP_301135309.1">
    <property type="nucleotide sequence ID" value="NZ_BAAAUQ010000016.1"/>
</dbReference>
<name>A0ABT8FWB5_9MICO</name>
<reference evidence="2" key="1">
    <citation type="submission" date="2021-06" db="EMBL/GenBank/DDBJ databases">
        <title>Genome-based taxonomic framework of Microbacterium strains isolated from marine environment, the description of four new species and reclassification of four preexisting species.</title>
        <authorList>
            <person name="Lee S.D."/>
            <person name="Kim S.-M."/>
            <person name="Byeon Y.-S."/>
            <person name="Yang H.L."/>
            <person name="Kim I.S."/>
        </authorList>
    </citation>
    <scope>NUCLEOTIDE SEQUENCE</scope>
    <source>
        <strain evidence="2">KACC 20510</strain>
    </source>
</reference>
<accession>A0ABT8FWB5</accession>
<protein>
    <submittedName>
        <fullName evidence="2">SDR family oxidoreductase</fullName>
    </submittedName>
</protein>
<dbReference type="PANTHER" id="PTHR42760">
    <property type="entry name" value="SHORT-CHAIN DEHYDROGENASES/REDUCTASES FAMILY MEMBER"/>
    <property type="match status" value="1"/>
</dbReference>
<comment type="similarity">
    <text evidence="1">Belongs to the short-chain dehydrogenases/reductases (SDR) family.</text>
</comment>
<dbReference type="InterPro" id="IPR020904">
    <property type="entry name" value="Sc_DH/Rdtase_CS"/>
</dbReference>
<comment type="caution">
    <text evidence="2">The sequence shown here is derived from an EMBL/GenBank/DDBJ whole genome shotgun (WGS) entry which is preliminary data.</text>
</comment>
<dbReference type="CDD" id="cd05233">
    <property type="entry name" value="SDR_c"/>
    <property type="match status" value="1"/>
</dbReference>
<dbReference type="PRINTS" id="PR00081">
    <property type="entry name" value="GDHRDH"/>
</dbReference>
<dbReference type="PRINTS" id="PR00080">
    <property type="entry name" value="SDRFAMILY"/>
</dbReference>